<proteinExistence type="predicted"/>
<accession>A0A165CV12</accession>
<feature type="region of interest" description="Disordered" evidence="1">
    <location>
        <begin position="1"/>
        <end position="23"/>
    </location>
</feature>
<name>A0A165CV12_9BASI</name>
<keyword evidence="3" id="KW-1185">Reference proteome</keyword>
<dbReference type="Proteomes" id="UP000076842">
    <property type="component" value="Unassembled WGS sequence"/>
</dbReference>
<feature type="compositionally biased region" description="Pro residues" evidence="1">
    <location>
        <begin position="80"/>
        <end position="94"/>
    </location>
</feature>
<evidence type="ECO:0000313" key="2">
    <source>
        <dbReference type="EMBL" id="KZT51443.1"/>
    </source>
</evidence>
<dbReference type="EMBL" id="KV424107">
    <property type="protein sequence ID" value="KZT51443.1"/>
    <property type="molecule type" value="Genomic_DNA"/>
</dbReference>
<protein>
    <submittedName>
        <fullName evidence="2">Uncharacterized protein</fullName>
    </submittedName>
</protein>
<feature type="compositionally biased region" description="Basic residues" evidence="1">
    <location>
        <begin position="1"/>
        <end position="11"/>
    </location>
</feature>
<dbReference type="InParanoid" id="A0A165CV12"/>
<sequence length="189" mass="20001">MGQWRPSRRTAHGAVRAQPEGGVPLFGPSSDSYMQYTLLLPKSASPSHSNCTAPHPPYRMHYLALPPNSFPVTHPSGVAIPPPPVDDAPDPPPSASGFAAANDCRRASAAAWARDAQITSARGTWAGCVTKSKEYEIQIEIKVQSAKEDVGSQNAEGRDNAKANVRRLVTPGCAGAALNVATKHRATRA</sequence>
<gene>
    <name evidence="2" type="ORF">CALCODRAFT_135136</name>
</gene>
<dbReference type="AlphaFoldDB" id="A0A165CV12"/>
<reference evidence="2 3" key="1">
    <citation type="journal article" date="2016" name="Mol. Biol. Evol.">
        <title>Comparative Genomics of Early-Diverging Mushroom-Forming Fungi Provides Insights into the Origins of Lignocellulose Decay Capabilities.</title>
        <authorList>
            <person name="Nagy L.G."/>
            <person name="Riley R."/>
            <person name="Tritt A."/>
            <person name="Adam C."/>
            <person name="Daum C."/>
            <person name="Floudas D."/>
            <person name="Sun H."/>
            <person name="Yadav J.S."/>
            <person name="Pangilinan J."/>
            <person name="Larsson K.H."/>
            <person name="Matsuura K."/>
            <person name="Barry K."/>
            <person name="Labutti K."/>
            <person name="Kuo R."/>
            <person name="Ohm R.A."/>
            <person name="Bhattacharya S.S."/>
            <person name="Shirouzu T."/>
            <person name="Yoshinaga Y."/>
            <person name="Martin F.M."/>
            <person name="Grigoriev I.V."/>
            <person name="Hibbett D.S."/>
        </authorList>
    </citation>
    <scope>NUCLEOTIDE SEQUENCE [LARGE SCALE GENOMIC DNA]</scope>
    <source>
        <strain evidence="2 3">HHB12733</strain>
    </source>
</reference>
<evidence type="ECO:0000256" key="1">
    <source>
        <dbReference type="SAM" id="MobiDB-lite"/>
    </source>
</evidence>
<feature type="region of interest" description="Disordered" evidence="1">
    <location>
        <begin position="74"/>
        <end position="98"/>
    </location>
</feature>
<organism evidence="2 3">
    <name type="scientific">Calocera cornea HHB12733</name>
    <dbReference type="NCBI Taxonomy" id="1353952"/>
    <lineage>
        <taxon>Eukaryota</taxon>
        <taxon>Fungi</taxon>
        <taxon>Dikarya</taxon>
        <taxon>Basidiomycota</taxon>
        <taxon>Agaricomycotina</taxon>
        <taxon>Dacrymycetes</taxon>
        <taxon>Dacrymycetales</taxon>
        <taxon>Dacrymycetaceae</taxon>
        <taxon>Calocera</taxon>
    </lineage>
</organism>
<evidence type="ECO:0000313" key="3">
    <source>
        <dbReference type="Proteomes" id="UP000076842"/>
    </source>
</evidence>